<dbReference type="InterPro" id="IPR041232">
    <property type="entry name" value="NPL"/>
</dbReference>
<dbReference type="Pfam" id="PF00254">
    <property type="entry name" value="FKBP_C"/>
    <property type="match status" value="1"/>
</dbReference>
<feature type="compositionally biased region" description="Basic residues" evidence="6">
    <location>
        <begin position="245"/>
        <end position="255"/>
    </location>
</feature>
<evidence type="ECO:0000256" key="2">
    <source>
        <dbReference type="ARBA" id="ARBA00023110"/>
    </source>
</evidence>
<evidence type="ECO:0000259" key="7">
    <source>
        <dbReference type="PROSITE" id="PS50059"/>
    </source>
</evidence>
<protein>
    <recommendedName>
        <fullName evidence="4">FK506-binding protein</fullName>
        <ecNumber evidence="4">5.2.1.8</ecNumber>
    </recommendedName>
</protein>
<feature type="compositionally biased region" description="Acidic residues" evidence="6">
    <location>
        <begin position="138"/>
        <end position="151"/>
    </location>
</feature>
<dbReference type="GO" id="GO:0005730">
    <property type="term" value="C:nucleolus"/>
    <property type="evidence" value="ECO:0007669"/>
    <property type="project" value="TreeGrafter"/>
</dbReference>
<organism evidence="8 9">
    <name type="scientific">Stylophora pistillata</name>
    <name type="common">Smooth cauliflower coral</name>
    <dbReference type="NCBI Taxonomy" id="50429"/>
    <lineage>
        <taxon>Eukaryota</taxon>
        <taxon>Metazoa</taxon>
        <taxon>Cnidaria</taxon>
        <taxon>Anthozoa</taxon>
        <taxon>Hexacorallia</taxon>
        <taxon>Scleractinia</taxon>
        <taxon>Astrocoeniina</taxon>
        <taxon>Pocilloporidae</taxon>
        <taxon>Stylophora</taxon>
    </lineage>
</organism>
<dbReference type="EMBL" id="LSMT01000469">
    <property type="protein sequence ID" value="PFX17498.1"/>
    <property type="molecule type" value="Genomic_DNA"/>
</dbReference>
<dbReference type="Gene3D" id="2.60.120.340">
    <property type="entry name" value="Nucleoplasmin core domain"/>
    <property type="match status" value="1"/>
</dbReference>
<dbReference type="InterPro" id="IPR046357">
    <property type="entry name" value="PPIase_dom_sf"/>
</dbReference>
<dbReference type="STRING" id="50429.A0A2B4RME5"/>
<feature type="compositionally biased region" description="Polar residues" evidence="6">
    <location>
        <begin position="307"/>
        <end position="322"/>
    </location>
</feature>
<reference evidence="9" key="1">
    <citation type="journal article" date="2017" name="bioRxiv">
        <title>Comparative analysis of the genomes of Stylophora pistillata and Acropora digitifera provides evidence for extensive differences between species of corals.</title>
        <authorList>
            <person name="Voolstra C.R."/>
            <person name="Li Y."/>
            <person name="Liew Y.J."/>
            <person name="Baumgarten S."/>
            <person name="Zoccola D."/>
            <person name="Flot J.-F."/>
            <person name="Tambutte S."/>
            <person name="Allemand D."/>
            <person name="Aranda M."/>
        </authorList>
    </citation>
    <scope>NUCLEOTIDE SEQUENCE [LARGE SCALE GENOMIC DNA]</scope>
</reference>
<feature type="compositionally biased region" description="Polar residues" evidence="6">
    <location>
        <begin position="273"/>
        <end position="300"/>
    </location>
</feature>
<evidence type="ECO:0000313" key="9">
    <source>
        <dbReference type="Proteomes" id="UP000225706"/>
    </source>
</evidence>
<dbReference type="PANTHER" id="PTHR43811">
    <property type="entry name" value="FKBP-TYPE PEPTIDYL-PROLYL CIS-TRANS ISOMERASE FKPA"/>
    <property type="match status" value="1"/>
</dbReference>
<sequence length="436" mass="48204">MFWGVTLDSGNRYTQTVEKSFHLSMAALGFQNFSSVPVTVMVEVDKAQFVLCTFFFGKIPQQPLDYCFTEGEEITFFTEGPGDVHLTGYLMEEPSTLEFEESAEEGSNSDSAEEDDESSSEEVTLGDLFQSGDLIGDGSDDEDEESGDVDWDPLKDNPKKKKTSKKKKKKKQAENFFLNNIISLMDVEQAEVTMSNDGTSGENEDSTGGQNSTQSENELRKKDGNKKKRKTSETENQTIENGFKSAKKLKKKAKKTQLNSPNSDGKIEKTKTQDFFSGQTSLDTSSPTKNIDTQVKQETQMNKEKVTQPSSGKQNDQAQATPQAKRKIFLGGTVFEDITKGTGPVAKKGQMVHVYYKGNLAKNKKQFDACLSGRPFSFRVGAGEVIQGWDLGVTGMQVGGKRRLIVPPSQGYGHKKMGPIPPNSTLEFEVQLVKLQ</sequence>
<dbReference type="Gene3D" id="3.10.50.40">
    <property type="match status" value="1"/>
</dbReference>
<evidence type="ECO:0000256" key="6">
    <source>
        <dbReference type="SAM" id="MobiDB-lite"/>
    </source>
</evidence>
<dbReference type="Pfam" id="PF17800">
    <property type="entry name" value="NPL"/>
    <property type="match status" value="1"/>
</dbReference>
<dbReference type="GO" id="GO:0000785">
    <property type="term" value="C:chromatin"/>
    <property type="evidence" value="ECO:0007669"/>
    <property type="project" value="TreeGrafter"/>
</dbReference>
<evidence type="ECO:0000256" key="3">
    <source>
        <dbReference type="ARBA" id="ARBA00023235"/>
    </source>
</evidence>
<comment type="catalytic activity">
    <reaction evidence="1 4 5">
        <text>[protein]-peptidylproline (omega=180) = [protein]-peptidylproline (omega=0)</text>
        <dbReference type="Rhea" id="RHEA:16237"/>
        <dbReference type="Rhea" id="RHEA-COMP:10747"/>
        <dbReference type="Rhea" id="RHEA-COMP:10748"/>
        <dbReference type="ChEBI" id="CHEBI:83833"/>
        <dbReference type="ChEBI" id="CHEBI:83834"/>
        <dbReference type="EC" id="5.2.1.8"/>
    </reaction>
</comment>
<dbReference type="AlphaFoldDB" id="A0A2B4RME5"/>
<evidence type="ECO:0000313" key="8">
    <source>
        <dbReference type="EMBL" id="PFX17498.1"/>
    </source>
</evidence>
<dbReference type="GO" id="GO:0003755">
    <property type="term" value="F:peptidyl-prolyl cis-trans isomerase activity"/>
    <property type="evidence" value="ECO:0007669"/>
    <property type="project" value="UniProtKB-KW"/>
</dbReference>
<dbReference type="InterPro" id="IPR001179">
    <property type="entry name" value="PPIase_FKBP_dom"/>
</dbReference>
<comment type="similarity">
    <text evidence="4">Belongs to the FKBP-type PPIase family.</text>
</comment>
<dbReference type="PROSITE" id="PS50059">
    <property type="entry name" value="FKBP_PPIASE"/>
    <property type="match status" value="1"/>
</dbReference>
<dbReference type="PIRSF" id="PIRSF001473">
    <property type="entry name" value="FK506-bp_FPR3"/>
    <property type="match status" value="1"/>
</dbReference>
<dbReference type="PANTHER" id="PTHR43811:SF19">
    <property type="entry name" value="39 KDA FK506-BINDING NUCLEAR PROTEIN"/>
    <property type="match status" value="1"/>
</dbReference>
<dbReference type="Proteomes" id="UP000225706">
    <property type="component" value="Unassembled WGS sequence"/>
</dbReference>
<keyword evidence="9" id="KW-1185">Reference proteome</keyword>
<feature type="region of interest" description="Disordered" evidence="6">
    <location>
        <begin position="193"/>
        <end position="324"/>
    </location>
</feature>
<feature type="compositionally biased region" description="Basic residues" evidence="6">
    <location>
        <begin position="158"/>
        <end position="169"/>
    </location>
</feature>
<comment type="caution">
    <text evidence="8">The sequence shown here is derived from an EMBL/GenBank/DDBJ whole genome shotgun (WGS) entry which is preliminary data.</text>
</comment>
<evidence type="ECO:0000256" key="1">
    <source>
        <dbReference type="ARBA" id="ARBA00000971"/>
    </source>
</evidence>
<feature type="compositionally biased region" description="Polar residues" evidence="6">
    <location>
        <begin position="193"/>
        <end position="216"/>
    </location>
</feature>
<dbReference type="InterPro" id="IPR023566">
    <property type="entry name" value="PPIase_Fpr3/Fpr4-like"/>
</dbReference>
<evidence type="ECO:0000256" key="5">
    <source>
        <dbReference type="PROSITE-ProRule" id="PRU00277"/>
    </source>
</evidence>
<keyword evidence="2 4" id="KW-0697">Rotamase</keyword>
<proteinExistence type="inferred from homology"/>
<dbReference type="EC" id="5.2.1.8" evidence="4"/>
<feature type="compositionally biased region" description="Acidic residues" evidence="6">
    <location>
        <begin position="111"/>
        <end position="120"/>
    </location>
</feature>
<dbReference type="OrthoDB" id="1902587at2759"/>
<gene>
    <name evidence="8" type="primary">FKBP46</name>
    <name evidence="8" type="ORF">AWC38_SpisGene18178</name>
</gene>
<feature type="domain" description="PPIase FKBP-type" evidence="7">
    <location>
        <begin position="349"/>
        <end position="436"/>
    </location>
</feature>
<keyword evidence="3 4" id="KW-0413">Isomerase</keyword>
<feature type="region of interest" description="Disordered" evidence="6">
    <location>
        <begin position="97"/>
        <end position="169"/>
    </location>
</feature>
<accession>A0A2B4RME5</accession>
<dbReference type="FunFam" id="3.10.50.40:FF:000006">
    <property type="entry name" value="Peptidyl-prolyl cis-trans isomerase"/>
    <property type="match status" value="1"/>
</dbReference>
<evidence type="ECO:0000256" key="4">
    <source>
        <dbReference type="PIRNR" id="PIRNR001473"/>
    </source>
</evidence>
<dbReference type="SUPFAM" id="SSF54534">
    <property type="entry name" value="FKBP-like"/>
    <property type="match status" value="1"/>
</dbReference>
<name>A0A2B4RME5_STYPI</name>